<evidence type="ECO:0000313" key="4">
    <source>
        <dbReference type="Proteomes" id="UP000051063"/>
    </source>
</evidence>
<organism evidence="3 4">
    <name type="scientific">Brevibacillus choshinensis</name>
    <dbReference type="NCBI Taxonomy" id="54911"/>
    <lineage>
        <taxon>Bacteria</taxon>
        <taxon>Bacillati</taxon>
        <taxon>Bacillota</taxon>
        <taxon>Bacilli</taxon>
        <taxon>Bacillales</taxon>
        <taxon>Paenibacillaceae</taxon>
        <taxon>Brevibacillus</taxon>
    </lineage>
</organism>
<accession>A0ABR5N0F0</accession>
<keyword evidence="4" id="KW-1185">Reference proteome</keyword>
<protein>
    <recommendedName>
        <fullName evidence="5">3-oxoacyl-ACP reductase</fullName>
    </recommendedName>
</protein>
<dbReference type="InterPro" id="IPR036291">
    <property type="entry name" value="NAD(P)-bd_dom_sf"/>
</dbReference>
<dbReference type="PANTHER" id="PTHR43669">
    <property type="entry name" value="5-KETO-D-GLUCONATE 5-REDUCTASE"/>
    <property type="match status" value="1"/>
</dbReference>
<evidence type="ECO:0000313" key="3">
    <source>
        <dbReference type="EMBL" id="KQL43985.1"/>
    </source>
</evidence>
<dbReference type="Proteomes" id="UP000051063">
    <property type="component" value="Unassembled WGS sequence"/>
</dbReference>
<gene>
    <name evidence="3" type="ORF">AN963_21300</name>
</gene>
<comment type="caution">
    <text evidence="3">The sequence shown here is derived from an EMBL/GenBank/DDBJ whole genome shotgun (WGS) entry which is preliminary data.</text>
</comment>
<dbReference type="InterPro" id="IPR002347">
    <property type="entry name" value="SDR_fam"/>
</dbReference>
<dbReference type="PANTHER" id="PTHR43669:SF3">
    <property type="entry name" value="ALCOHOL DEHYDROGENASE, PUTATIVE (AFU_ORTHOLOGUE AFUA_3G03445)-RELATED"/>
    <property type="match status" value="1"/>
</dbReference>
<dbReference type="Gene3D" id="3.40.50.720">
    <property type="entry name" value="NAD(P)-binding Rossmann-like Domain"/>
    <property type="match status" value="2"/>
</dbReference>
<evidence type="ECO:0000256" key="1">
    <source>
        <dbReference type="ARBA" id="ARBA00006484"/>
    </source>
</evidence>
<keyword evidence="2" id="KW-0560">Oxidoreductase</keyword>
<comment type="similarity">
    <text evidence="1">Belongs to the short-chain dehydrogenases/reductases (SDR) family.</text>
</comment>
<dbReference type="Pfam" id="PF00106">
    <property type="entry name" value="adh_short"/>
    <property type="match status" value="1"/>
</dbReference>
<reference evidence="3 4" key="1">
    <citation type="submission" date="2015-09" db="EMBL/GenBank/DDBJ databases">
        <title>Genome sequencing project for genomic taxonomy and phylogenomics of Bacillus-like bacteria.</title>
        <authorList>
            <person name="Liu B."/>
            <person name="Wang J."/>
            <person name="Zhu Y."/>
            <person name="Liu G."/>
            <person name="Chen Q."/>
            <person name="Chen Z."/>
            <person name="Lan J."/>
            <person name="Che J."/>
            <person name="Ge C."/>
            <person name="Shi H."/>
            <person name="Pan Z."/>
            <person name="Liu X."/>
        </authorList>
    </citation>
    <scope>NUCLEOTIDE SEQUENCE [LARGE SCALE GENOMIC DNA]</scope>
    <source>
        <strain evidence="3 4">DSM 8552</strain>
    </source>
</reference>
<evidence type="ECO:0008006" key="5">
    <source>
        <dbReference type="Google" id="ProtNLM"/>
    </source>
</evidence>
<name>A0ABR5N0F0_BRECH</name>
<dbReference type="SUPFAM" id="SSF51735">
    <property type="entry name" value="NAD(P)-binding Rossmann-fold domains"/>
    <property type="match status" value="2"/>
</dbReference>
<dbReference type="EMBL" id="LJJB01000013">
    <property type="protein sequence ID" value="KQL43985.1"/>
    <property type="molecule type" value="Genomic_DNA"/>
</dbReference>
<evidence type="ECO:0000256" key="2">
    <source>
        <dbReference type="ARBA" id="ARBA00023002"/>
    </source>
</evidence>
<sequence>MLREKTSAGRGVGQGIALAMAKEGANVAVVDMNAENAESTAQQLRCRTAVFLASQDSDYITGQTIMVDGGGVMLR</sequence>
<proteinExistence type="inferred from homology"/>